<dbReference type="InterPro" id="IPR036388">
    <property type="entry name" value="WH-like_DNA-bd_sf"/>
</dbReference>
<sequence length="359" mass="38880">MSETVVSTRQPAQSSSIGSIRSQQNSQFGLENVANLVTPYAVRVAATLRLADHITDGATDVPTLAQRCGANPKALRRLLVHLASYDVFTERADGGYDVGPVGQQLRSDHPMSMRVLLDLDSFSGKADLSLSGLLESVRTGEPVYPAQHGKPYWEDLVSSPAMGDSFETALDTIVNFSSRSLLRGYDWSTVKRIVDVGGGSGAPLIRLLKKYEHLQATLVDFPQMIERARRNFEAAGVADRASVTPGSYFDPLPPGADAYLLSEVVDQESEENAVRILRRCAEAAGDTGKVMLLQTPVTKSNRAVMTALDLRMLTSVGGQELSVEQYRELFAKAGLKLDTTYPASNITTFSVMLFVCSAA</sequence>
<name>A0A1C5HLT0_9ACTN</name>
<keyword evidence="2 7" id="KW-0808">Transferase</keyword>
<dbReference type="GO" id="GO:0008171">
    <property type="term" value="F:O-methyltransferase activity"/>
    <property type="evidence" value="ECO:0007669"/>
    <property type="project" value="InterPro"/>
</dbReference>
<feature type="domain" description="O-methyltransferase dimerisation" evidence="6">
    <location>
        <begin position="36"/>
        <end position="102"/>
    </location>
</feature>
<dbReference type="InterPro" id="IPR001077">
    <property type="entry name" value="COMT_C"/>
</dbReference>
<dbReference type="Gene3D" id="1.10.287.1350">
    <property type="match status" value="1"/>
</dbReference>
<evidence type="ECO:0000313" key="8">
    <source>
        <dbReference type="Proteomes" id="UP000198217"/>
    </source>
</evidence>
<evidence type="ECO:0000259" key="6">
    <source>
        <dbReference type="Pfam" id="PF08100"/>
    </source>
</evidence>
<dbReference type="CDD" id="cd02440">
    <property type="entry name" value="AdoMet_MTases"/>
    <property type="match status" value="1"/>
</dbReference>
<reference evidence="7 8" key="1">
    <citation type="submission" date="2016-06" db="EMBL/GenBank/DDBJ databases">
        <authorList>
            <person name="Kjaerup R.B."/>
            <person name="Dalgaard T.S."/>
            <person name="Juul-Madsen H.R."/>
        </authorList>
    </citation>
    <scope>NUCLEOTIDE SEQUENCE [LARGE SCALE GENOMIC DNA]</scope>
    <source>
        <strain evidence="7 8">DSM 43904</strain>
    </source>
</reference>
<gene>
    <name evidence="7" type="ORF">GA0070609_1843</name>
</gene>
<keyword evidence="3" id="KW-0949">S-adenosyl-L-methionine</keyword>
<evidence type="ECO:0000313" key="7">
    <source>
        <dbReference type="EMBL" id="SCG46867.1"/>
    </source>
</evidence>
<dbReference type="SUPFAM" id="SSF46785">
    <property type="entry name" value="Winged helix' DNA-binding domain"/>
    <property type="match status" value="1"/>
</dbReference>
<dbReference type="GO" id="GO:0032259">
    <property type="term" value="P:methylation"/>
    <property type="evidence" value="ECO:0007669"/>
    <property type="project" value="UniProtKB-KW"/>
</dbReference>
<dbReference type="Pfam" id="PF00891">
    <property type="entry name" value="Methyltransf_2"/>
    <property type="match status" value="1"/>
</dbReference>
<feature type="region of interest" description="Disordered" evidence="4">
    <location>
        <begin position="1"/>
        <end position="21"/>
    </location>
</feature>
<dbReference type="PIRSF" id="PIRSF005739">
    <property type="entry name" value="O-mtase"/>
    <property type="match status" value="1"/>
</dbReference>
<protein>
    <submittedName>
        <fullName evidence="7">O-methyltransferase</fullName>
    </submittedName>
</protein>
<evidence type="ECO:0000259" key="5">
    <source>
        <dbReference type="Pfam" id="PF00891"/>
    </source>
</evidence>
<keyword evidence="8" id="KW-1185">Reference proteome</keyword>
<dbReference type="GO" id="GO:0046983">
    <property type="term" value="F:protein dimerization activity"/>
    <property type="evidence" value="ECO:0007669"/>
    <property type="project" value="InterPro"/>
</dbReference>
<feature type="compositionally biased region" description="Polar residues" evidence="4">
    <location>
        <begin position="1"/>
        <end position="12"/>
    </location>
</feature>
<dbReference type="InterPro" id="IPR036390">
    <property type="entry name" value="WH_DNA-bd_sf"/>
</dbReference>
<dbReference type="EMBL" id="LT607750">
    <property type="protein sequence ID" value="SCG46867.1"/>
    <property type="molecule type" value="Genomic_DNA"/>
</dbReference>
<evidence type="ECO:0000256" key="2">
    <source>
        <dbReference type="ARBA" id="ARBA00022679"/>
    </source>
</evidence>
<dbReference type="Proteomes" id="UP000198217">
    <property type="component" value="Chromosome I"/>
</dbReference>
<proteinExistence type="predicted"/>
<evidence type="ECO:0000256" key="3">
    <source>
        <dbReference type="ARBA" id="ARBA00022691"/>
    </source>
</evidence>
<dbReference type="PROSITE" id="PS51683">
    <property type="entry name" value="SAM_OMT_II"/>
    <property type="match status" value="1"/>
</dbReference>
<dbReference type="InterPro" id="IPR012967">
    <property type="entry name" value="COMT_dimerisation"/>
</dbReference>
<feature type="domain" description="O-methyltransferase C-terminal" evidence="5">
    <location>
        <begin position="133"/>
        <end position="335"/>
    </location>
</feature>
<organism evidence="7 8">
    <name type="scientific">Micromonospora echinaurantiaca</name>
    <dbReference type="NCBI Taxonomy" id="47857"/>
    <lineage>
        <taxon>Bacteria</taxon>
        <taxon>Bacillati</taxon>
        <taxon>Actinomycetota</taxon>
        <taxon>Actinomycetes</taxon>
        <taxon>Micromonosporales</taxon>
        <taxon>Micromonosporaceae</taxon>
        <taxon>Micromonospora</taxon>
    </lineage>
</organism>
<dbReference type="SUPFAM" id="SSF53335">
    <property type="entry name" value="S-adenosyl-L-methionine-dependent methyltransferases"/>
    <property type="match status" value="1"/>
</dbReference>
<dbReference type="Gene3D" id="3.40.50.150">
    <property type="entry name" value="Vaccinia Virus protein VP39"/>
    <property type="match status" value="1"/>
</dbReference>
<dbReference type="PANTHER" id="PTHR43712">
    <property type="entry name" value="PUTATIVE (AFU_ORTHOLOGUE AFUA_4G14580)-RELATED"/>
    <property type="match status" value="1"/>
</dbReference>
<dbReference type="InterPro" id="IPR016461">
    <property type="entry name" value="COMT-like"/>
</dbReference>
<dbReference type="InterPro" id="IPR029063">
    <property type="entry name" value="SAM-dependent_MTases_sf"/>
</dbReference>
<accession>A0A1C5HLT0</accession>
<keyword evidence="1 7" id="KW-0489">Methyltransferase</keyword>
<dbReference type="Gene3D" id="1.10.10.10">
    <property type="entry name" value="Winged helix-like DNA-binding domain superfamily/Winged helix DNA-binding domain"/>
    <property type="match status" value="1"/>
</dbReference>
<dbReference type="Pfam" id="PF08100">
    <property type="entry name" value="Dimerisation"/>
    <property type="match status" value="1"/>
</dbReference>
<dbReference type="AlphaFoldDB" id="A0A1C5HLT0"/>
<evidence type="ECO:0000256" key="4">
    <source>
        <dbReference type="SAM" id="MobiDB-lite"/>
    </source>
</evidence>
<evidence type="ECO:0000256" key="1">
    <source>
        <dbReference type="ARBA" id="ARBA00022603"/>
    </source>
</evidence>
<dbReference type="PANTHER" id="PTHR43712:SF2">
    <property type="entry name" value="O-METHYLTRANSFERASE CICE"/>
    <property type="match status" value="1"/>
</dbReference>